<dbReference type="SMART" id="SM00829">
    <property type="entry name" value="PKS_ER"/>
    <property type="match status" value="1"/>
</dbReference>
<comment type="similarity">
    <text evidence="2 6">Belongs to the zinc-containing alcohol dehydrogenase family.</text>
</comment>
<keyword evidence="9" id="KW-1185">Reference proteome</keyword>
<evidence type="ECO:0000256" key="3">
    <source>
        <dbReference type="ARBA" id="ARBA00022723"/>
    </source>
</evidence>
<evidence type="ECO:0000313" key="8">
    <source>
        <dbReference type="EMBL" id="KAK3045876.1"/>
    </source>
</evidence>
<evidence type="ECO:0000256" key="6">
    <source>
        <dbReference type="RuleBase" id="RU361277"/>
    </source>
</evidence>
<dbReference type="Pfam" id="PF08240">
    <property type="entry name" value="ADH_N"/>
    <property type="match status" value="1"/>
</dbReference>
<dbReference type="SUPFAM" id="SSF50129">
    <property type="entry name" value="GroES-like"/>
    <property type="match status" value="1"/>
</dbReference>
<dbReference type="GO" id="GO:0016491">
    <property type="term" value="F:oxidoreductase activity"/>
    <property type="evidence" value="ECO:0007669"/>
    <property type="project" value="UniProtKB-KW"/>
</dbReference>
<evidence type="ECO:0000256" key="1">
    <source>
        <dbReference type="ARBA" id="ARBA00001947"/>
    </source>
</evidence>
<dbReference type="Gene3D" id="3.90.180.10">
    <property type="entry name" value="Medium-chain alcohol dehydrogenases, catalytic domain"/>
    <property type="match status" value="1"/>
</dbReference>
<dbReference type="AlphaFoldDB" id="A0AAJ0D4R2"/>
<dbReference type="InterPro" id="IPR036291">
    <property type="entry name" value="NAD(P)-bd_dom_sf"/>
</dbReference>
<dbReference type="InterPro" id="IPR011032">
    <property type="entry name" value="GroES-like_sf"/>
</dbReference>
<sequence>MVQKARALVAPSMGSPLEFQDVILESPRPDEALVEIHATGVCHGDIGCITGKTPVPFPIVLGHEGSGIVRQVGGDIKGIQPGDAVIASFNSCGRCDPCSREVPAYCRNFVRLNFGGSRLDQSVTMSTSNHEPLHGNFFGQSSFCSFALVNARCLVKIPRESPLALYAPLGCAIQTGAGALLNTLNMRRGASVAVFGTGSVGMAAVMAAKILDASIIIGIDIDEGRLEIAKSLGATHTLKGSDPDIVDQVRALCDGDGVQYAVDCTGIPAMVERMVEALGNTGKAATIGAAPPGTMASIDIFQHITRGKQYIGCNLGDSVPQQVCDVVQVFGETLTGSIRQMVAFLIEQHSLGNLPLERIVKLYNVDDWELALDDMHSGKVIKPVLVWQELDEINKSHRAF</sequence>
<dbReference type="InterPro" id="IPR002328">
    <property type="entry name" value="ADH_Zn_CS"/>
</dbReference>
<gene>
    <name evidence="8" type="ORF">LTR09_012587</name>
</gene>
<evidence type="ECO:0000256" key="2">
    <source>
        <dbReference type="ARBA" id="ARBA00008072"/>
    </source>
</evidence>
<evidence type="ECO:0000256" key="4">
    <source>
        <dbReference type="ARBA" id="ARBA00022833"/>
    </source>
</evidence>
<proteinExistence type="inferred from homology"/>
<name>A0AAJ0D4R2_9PEZI</name>
<evidence type="ECO:0000259" key="7">
    <source>
        <dbReference type="SMART" id="SM00829"/>
    </source>
</evidence>
<dbReference type="PANTHER" id="PTHR43350:SF11">
    <property type="entry name" value="ENOYL REDUCTASE (ER) DOMAIN-CONTAINING PROTEIN"/>
    <property type="match status" value="1"/>
</dbReference>
<dbReference type="GO" id="GO:0008270">
    <property type="term" value="F:zinc ion binding"/>
    <property type="evidence" value="ECO:0007669"/>
    <property type="project" value="InterPro"/>
</dbReference>
<dbReference type="Pfam" id="PF00107">
    <property type="entry name" value="ADH_zinc_N"/>
    <property type="match status" value="1"/>
</dbReference>
<dbReference type="PANTHER" id="PTHR43350">
    <property type="entry name" value="NAD-DEPENDENT ALCOHOL DEHYDROGENASE"/>
    <property type="match status" value="1"/>
</dbReference>
<evidence type="ECO:0000256" key="5">
    <source>
        <dbReference type="ARBA" id="ARBA00023002"/>
    </source>
</evidence>
<reference evidence="8" key="1">
    <citation type="submission" date="2023-04" db="EMBL/GenBank/DDBJ databases">
        <title>Black Yeasts Isolated from many extreme environments.</title>
        <authorList>
            <person name="Coleine C."/>
            <person name="Stajich J.E."/>
            <person name="Selbmann L."/>
        </authorList>
    </citation>
    <scope>NUCLEOTIDE SEQUENCE</scope>
    <source>
        <strain evidence="8">CCFEE 5312</strain>
    </source>
</reference>
<dbReference type="Gene3D" id="3.40.50.720">
    <property type="entry name" value="NAD(P)-binding Rossmann-like Domain"/>
    <property type="match status" value="1"/>
</dbReference>
<keyword evidence="5" id="KW-0560">Oxidoreductase</keyword>
<keyword evidence="3 6" id="KW-0479">Metal-binding</keyword>
<comment type="cofactor">
    <cofactor evidence="1 6">
        <name>Zn(2+)</name>
        <dbReference type="ChEBI" id="CHEBI:29105"/>
    </cofactor>
</comment>
<dbReference type="PROSITE" id="PS00059">
    <property type="entry name" value="ADH_ZINC"/>
    <property type="match status" value="1"/>
</dbReference>
<accession>A0AAJ0D4R2</accession>
<comment type="caution">
    <text evidence="8">The sequence shown here is derived from an EMBL/GenBank/DDBJ whole genome shotgun (WGS) entry which is preliminary data.</text>
</comment>
<organism evidence="8 9">
    <name type="scientific">Extremus antarcticus</name>
    <dbReference type="NCBI Taxonomy" id="702011"/>
    <lineage>
        <taxon>Eukaryota</taxon>
        <taxon>Fungi</taxon>
        <taxon>Dikarya</taxon>
        <taxon>Ascomycota</taxon>
        <taxon>Pezizomycotina</taxon>
        <taxon>Dothideomycetes</taxon>
        <taxon>Dothideomycetidae</taxon>
        <taxon>Mycosphaerellales</taxon>
        <taxon>Extremaceae</taxon>
        <taxon>Extremus</taxon>
    </lineage>
</organism>
<dbReference type="Proteomes" id="UP001271007">
    <property type="component" value="Unassembled WGS sequence"/>
</dbReference>
<dbReference type="InterPro" id="IPR020843">
    <property type="entry name" value="ER"/>
</dbReference>
<dbReference type="InterPro" id="IPR013154">
    <property type="entry name" value="ADH-like_N"/>
</dbReference>
<evidence type="ECO:0000313" key="9">
    <source>
        <dbReference type="Proteomes" id="UP001271007"/>
    </source>
</evidence>
<feature type="domain" description="Enoyl reductase (ER)" evidence="7">
    <location>
        <begin position="14"/>
        <end position="385"/>
    </location>
</feature>
<protein>
    <recommendedName>
        <fullName evidence="7">Enoyl reductase (ER) domain-containing protein</fullName>
    </recommendedName>
</protein>
<dbReference type="SUPFAM" id="SSF51735">
    <property type="entry name" value="NAD(P)-binding Rossmann-fold domains"/>
    <property type="match status" value="1"/>
</dbReference>
<dbReference type="EMBL" id="JAWDJX010000139">
    <property type="protein sequence ID" value="KAK3045876.1"/>
    <property type="molecule type" value="Genomic_DNA"/>
</dbReference>
<dbReference type="CDD" id="cd08278">
    <property type="entry name" value="benzyl_alcohol_DH"/>
    <property type="match status" value="1"/>
</dbReference>
<keyword evidence="4 6" id="KW-0862">Zinc</keyword>
<dbReference type="InterPro" id="IPR013149">
    <property type="entry name" value="ADH-like_C"/>
</dbReference>
<dbReference type="FunFam" id="3.40.50.720:FF:000003">
    <property type="entry name" value="S-(hydroxymethyl)glutathione dehydrogenase"/>
    <property type="match status" value="1"/>
</dbReference>